<sequence length="286" mass="30686">MDWTRDGRDWPNAEASRFVVCRPHHWHVQVAGRGPVALLLHGAGGATQSWRGLFPLLARRFTVVAPDFPGQGFTRLGARMRCGLGPLAEDIATLCAQEGWAPDLIVGHSAGAAVGLQMAMTTPPRAVVGINAALGTFEGVAGWLFPVMARMLALNPVVPPLFARFAGSEKRVRDLLDSTGSTIHDEGIALYRRLVSDSGHVDATLAMMAQWRLNGLLDHLPQITTPTLLMVGDRDRSVPPATSERTAHRLPNATLRHLPGLGHLAHEEAPALVASAIDAFWDGLPG</sequence>
<dbReference type="EMBL" id="FOGU01000003">
    <property type="protein sequence ID" value="SER85386.1"/>
    <property type="molecule type" value="Genomic_DNA"/>
</dbReference>
<evidence type="ECO:0000313" key="2">
    <source>
        <dbReference type="EMBL" id="SER85386.1"/>
    </source>
</evidence>
<feature type="domain" description="AB hydrolase-1" evidence="1">
    <location>
        <begin position="38"/>
        <end position="270"/>
    </location>
</feature>
<dbReference type="Pfam" id="PF00561">
    <property type="entry name" value="Abhydrolase_1"/>
    <property type="match status" value="1"/>
</dbReference>
<proteinExistence type="predicted"/>
<dbReference type="SUPFAM" id="SSF53474">
    <property type="entry name" value="alpha/beta-Hydrolases"/>
    <property type="match status" value="1"/>
</dbReference>
<dbReference type="InterPro" id="IPR029058">
    <property type="entry name" value="AB_hydrolase_fold"/>
</dbReference>
<dbReference type="PANTHER" id="PTHR43689:SF8">
    <property type="entry name" value="ALPHA_BETA-HYDROLASES SUPERFAMILY PROTEIN"/>
    <property type="match status" value="1"/>
</dbReference>
<organism evidence="2 3">
    <name type="scientific">Tranquillimonas rosea</name>
    <dbReference type="NCBI Taxonomy" id="641238"/>
    <lineage>
        <taxon>Bacteria</taxon>
        <taxon>Pseudomonadati</taxon>
        <taxon>Pseudomonadota</taxon>
        <taxon>Alphaproteobacteria</taxon>
        <taxon>Rhodobacterales</taxon>
        <taxon>Roseobacteraceae</taxon>
        <taxon>Tranquillimonas</taxon>
    </lineage>
</organism>
<dbReference type="PRINTS" id="PR00412">
    <property type="entry name" value="EPOXHYDRLASE"/>
</dbReference>
<protein>
    <submittedName>
        <fullName evidence="2">Magnesium chelatase accessory protein</fullName>
    </submittedName>
</protein>
<accession>A0A1H9SK25</accession>
<dbReference type="InterPro" id="IPR000639">
    <property type="entry name" value="Epox_hydrolase-like"/>
</dbReference>
<dbReference type="InterPro" id="IPR017497">
    <property type="entry name" value="BchO"/>
</dbReference>
<evidence type="ECO:0000259" key="1">
    <source>
        <dbReference type="Pfam" id="PF00561"/>
    </source>
</evidence>
<gene>
    <name evidence="2" type="ORF">SAMN04490244_103253</name>
</gene>
<dbReference type="GO" id="GO:0003824">
    <property type="term" value="F:catalytic activity"/>
    <property type="evidence" value="ECO:0007669"/>
    <property type="project" value="InterPro"/>
</dbReference>
<dbReference type="PANTHER" id="PTHR43689">
    <property type="entry name" value="HYDROLASE"/>
    <property type="match status" value="1"/>
</dbReference>
<dbReference type="PRINTS" id="PR00111">
    <property type="entry name" value="ABHYDROLASE"/>
</dbReference>
<dbReference type="RefSeq" id="WP_092690419.1">
    <property type="nucleotide sequence ID" value="NZ_FOGU01000003.1"/>
</dbReference>
<dbReference type="InterPro" id="IPR000073">
    <property type="entry name" value="AB_hydrolase_1"/>
</dbReference>
<dbReference type="Gene3D" id="3.40.50.1820">
    <property type="entry name" value="alpha/beta hydrolase"/>
    <property type="match status" value="1"/>
</dbReference>
<dbReference type="OrthoDB" id="9804723at2"/>
<dbReference type="STRING" id="641238.SAMN04490244_103253"/>
<reference evidence="2 3" key="1">
    <citation type="submission" date="2016-10" db="EMBL/GenBank/DDBJ databases">
        <authorList>
            <person name="de Groot N.N."/>
        </authorList>
    </citation>
    <scope>NUCLEOTIDE SEQUENCE [LARGE SCALE GENOMIC DNA]</scope>
    <source>
        <strain evidence="2 3">DSM 23042</strain>
    </source>
</reference>
<name>A0A1H9SK25_9RHOB</name>
<dbReference type="AlphaFoldDB" id="A0A1H9SK25"/>
<keyword evidence="3" id="KW-1185">Reference proteome</keyword>
<dbReference type="NCBIfam" id="TIGR03056">
    <property type="entry name" value="bchO_mg_che_rel"/>
    <property type="match status" value="1"/>
</dbReference>
<dbReference type="Proteomes" id="UP000198885">
    <property type="component" value="Unassembled WGS sequence"/>
</dbReference>
<evidence type="ECO:0000313" key="3">
    <source>
        <dbReference type="Proteomes" id="UP000198885"/>
    </source>
</evidence>